<dbReference type="InterPro" id="IPR046347">
    <property type="entry name" value="bZIP_sf"/>
</dbReference>
<dbReference type="FunFam" id="1.20.5.170:FF:000086">
    <property type="entry name" value="Transcription factor VIP1"/>
    <property type="match status" value="1"/>
</dbReference>
<feature type="region of interest" description="Disordered" evidence="4">
    <location>
        <begin position="54"/>
        <end position="102"/>
    </location>
</feature>
<organism evidence="6">
    <name type="scientific">Fagus sylvatica</name>
    <name type="common">Beechnut</name>
    <dbReference type="NCBI Taxonomy" id="28930"/>
    <lineage>
        <taxon>Eukaryota</taxon>
        <taxon>Viridiplantae</taxon>
        <taxon>Streptophyta</taxon>
        <taxon>Embryophyta</taxon>
        <taxon>Tracheophyta</taxon>
        <taxon>Spermatophyta</taxon>
        <taxon>Magnoliopsida</taxon>
        <taxon>eudicotyledons</taxon>
        <taxon>Gunneridae</taxon>
        <taxon>Pentapetalae</taxon>
        <taxon>rosids</taxon>
        <taxon>fabids</taxon>
        <taxon>Fagales</taxon>
        <taxon>Fagaceae</taxon>
        <taxon>Fagus</taxon>
    </lineage>
</organism>
<feature type="compositionally biased region" description="Polar residues" evidence="4">
    <location>
        <begin position="86"/>
        <end position="95"/>
    </location>
</feature>
<reference evidence="6" key="1">
    <citation type="submission" date="2018-02" db="EMBL/GenBank/DDBJ databases">
        <authorList>
            <person name="Cohen D.B."/>
            <person name="Kent A.D."/>
        </authorList>
    </citation>
    <scope>NUCLEOTIDE SEQUENCE</scope>
</reference>
<keyword evidence="3" id="KW-0539">Nucleus</keyword>
<protein>
    <recommendedName>
        <fullName evidence="5">BZIP domain-containing protein</fullName>
    </recommendedName>
</protein>
<dbReference type="SMART" id="SM00338">
    <property type="entry name" value="BRLZ"/>
    <property type="match status" value="1"/>
</dbReference>
<evidence type="ECO:0000256" key="2">
    <source>
        <dbReference type="ARBA" id="ARBA00023163"/>
    </source>
</evidence>
<dbReference type="InterPro" id="IPR044759">
    <property type="entry name" value="bZIP_RF2"/>
</dbReference>
<dbReference type="PANTHER" id="PTHR46391:SF13">
    <property type="entry name" value="ACTIVATOR OF SPOMIN LUC3"/>
    <property type="match status" value="1"/>
</dbReference>
<proteinExistence type="predicted"/>
<dbReference type="GO" id="GO:0003677">
    <property type="term" value="F:DNA binding"/>
    <property type="evidence" value="ECO:0007669"/>
    <property type="project" value="TreeGrafter"/>
</dbReference>
<dbReference type="GO" id="GO:0005634">
    <property type="term" value="C:nucleus"/>
    <property type="evidence" value="ECO:0007669"/>
    <property type="project" value="TreeGrafter"/>
</dbReference>
<keyword evidence="1" id="KW-0805">Transcription regulation</keyword>
<dbReference type="InterPro" id="IPR052483">
    <property type="entry name" value="bZIP_transcription_regulators"/>
</dbReference>
<feature type="domain" description="BZIP" evidence="5">
    <location>
        <begin position="131"/>
        <end position="194"/>
    </location>
</feature>
<dbReference type="EMBL" id="OIVN01006378">
    <property type="protein sequence ID" value="SPD31776.1"/>
    <property type="molecule type" value="Genomic_DNA"/>
</dbReference>
<dbReference type="AlphaFoldDB" id="A0A2N9J2P3"/>
<evidence type="ECO:0000259" key="5">
    <source>
        <dbReference type="PROSITE" id="PS50217"/>
    </source>
</evidence>
<feature type="compositionally biased region" description="Polar residues" evidence="4">
    <location>
        <begin position="62"/>
        <end position="73"/>
    </location>
</feature>
<dbReference type="PROSITE" id="PS00036">
    <property type="entry name" value="BZIP_BASIC"/>
    <property type="match status" value="1"/>
</dbReference>
<dbReference type="PROSITE" id="PS50217">
    <property type="entry name" value="BZIP"/>
    <property type="match status" value="1"/>
</dbReference>
<evidence type="ECO:0000256" key="1">
    <source>
        <dbReference type="ARBA" id="ARBA00023015"/>
    </source>
</evidence>
<name>A0A2N9J2P3_FAGSY</name>
<accession>A0A2N9J2P3</accession>
<dbReference type="GO" id="GO:0045893">
    <property type="term" value="P:positive regulation of DNA-templated transcription"/>
    <property type="evidence" value="ECO:0007669"/>
    <property type="project" value="TreeGrafter"/>
</dbReference>
<evidence type="ECO:0000256" key="4">
    <source>
        <dbReference type="SAM" id="MobiDB-lite"/>
    </source>
</evidence>
<keyword evidence="2" id="KW-0804">Transcription</keyword>
<gene>
    <name evidence="6" type="ORF">FSB_LOCUS59658</name>
</gene>
<evidence type="ECO:0000313" key="6">
    <source>
        <dbReference type="EMBL" id="SPD31776.1"/>
    </source>
</evidence>
<dbReference type="GO" id="GO:0003700">
    <property type="term" value="F:DNA-binding transcription factor activity"/>
    <property type="evidence" value="ECO:0007669"/>
    <property type="project" value="InterPro"/>
</dbReference>
<dbReference type="SUPFAM" id="SSF57959">
    <property type="entry name" value="Leucine zipper domain"/>
    <property type="match status" value="1"/>
</dbReference>
<dbReference type="PANTHER" id="PTHR46391">
    <property type="entry name" value="BASIC LEUCINE ZIPPER 34"/>
    <property type="match status" value="1"/>
</dbReference>
<dbReference type="Pfam" id="PF00170">
    <property type="entry name" value="bZIP_1"/>
    <property type="match status" value="1"/>
</dbReference>
<evidence type="ECO:0000256" key="3">
    <source>
        <dbReference type="ARBA" id="ARBA00023242"/>
    </source>
</evidence>
<dbReference type="CDD" id="cd14703">
    <property type="entry name" value="bZIP_plant_RF2"/>
    <property type="match status" value="1"/>
</dbReference>
<dbReference type="Gene3D" id="1.20.5.170">
    <property type="match status" value="1"/>
</dbReference>
<dbReference type="InterPro" id="IPR004827">
    <property type="entry name" value="bZIP"/>
</dbReference>
<sequence>MEYKNINNGFGFGAQPHLWPKRPSAMLPPSNRPLGSAAASFEVREYPYLMNNHGDHSGAGSSGTKTYFQLSDPKSTHPMAEDDANKNTQNPSPTSLGDAIGSGAVEDNSVQAENLYGNQLRLGRNIDPNMDPKKLKRIISNRVSAQKSRMKKLQYVTDMERRVKSLEAQIAVLSPQVAIYKNQQHLLQMEQKSLKQQMSVFDHRKFITDAEIEEYKAELVKLREMQLNQQPQMHAQARMYNWETGMERMVCPNFNQPGMPQMIYMNSDKAPNGEFATEVHRLNQLNLTQQLEQQTRGQEWTPSWELGLGQMINPGLNQSGMQQKENINANLGGMDPIVNFSAFNSDPRNCFV</sequence>